<proteinExistence type="predicted"/>
<reference evidence="1 2" key="1">
    <citation type="journal article" date="2014" name="Genome Announc.">
        <title>Draft Genome Sequence of Marine Flavobacterium Jejuia pallidilutea Strain 11shimoA1 and Pigmentation Mutants.</title>
        <authorList>
            <person name="Takatani N."/>
            <person name="Nakanishi M."/>
            <person name="Meirelles P."/>
            <person name="Mino S."/>
            <person name="Suda W."/>
            <person name="Oshima K."/>
            <person name="Hattori M."/>
            <person name="Ohkuma M."/>
            <person name="Hosokawa M."/>
            <person name="Miyashita K."/>
            <person name="Thompson F.L."/>
            <person name="Niwa A."/>
            <person name="Sawabe T."/>
            <person name="Sawabe T."/>
        </authorList>
    </citation>
    <scope>NUCLEOTIDE SEQUENCE [LARGE SCALE GENOMIC DNA]</scope>
    <source>
        <strain evidence="1 2">JCM 19301</strain>
    </source>
</reference>
<evidence type="ECO:0000313" key="2">
    <source>
        <dbReference type="Proteomes" id="UP000029641"/>
    </source>
</evidence>
<dbReference type="GO" id="GO:0016787">
    <property type="term" value="F:hydrolase activity"/>
    <property type="evidence" value="ECO:0007669"/>
    <property type="project" value="UniProtKB-KW"/>
</dbReference>
<gene>
    <name evidence="1" type="ORF">JCM19301_3659</name>
</gene>
<dbReference type="Proteomes" id="UP000029641">
    <property type="component" value="Unassembled WGS sequence"/>
</dbReference>
<evidence type="ECO:0000313" key="1">
    <source>
        <dbReference type="EMBL" id="GAL65199.1"/>
    </source>
</evidence>
<name>A0A090VPD7_9FLAO</name>
<protein>
    <submittedName>
        <fullName evidence="1">Glycosyl hydrolase BNR repeat</fullName>
    </submittedName>
</protein>
<comment type="caution">
    <text evidence="1">The sequence shown here is derived from an EMBL/GenBank/DDBJ whole genome shotgun (WGS) entry which is preliminary data.</text>
</comment>
<organism evidence="1 2">
    <name type="scientific">Jejuia pallidilutea</name>
    <dbReference type="NCBI Taxonomy" id="504487"/>
    <lineage>
        <taxon>Bacteria</taxon>
        <taxon>Pseudomonadati</taxon>
        <taxon>Bacteroidota</taxon>
        <taxon>Flavobacteriia</taxon>
        <taxon>Flavobacteriales</taxon>
        <taxon>Flavobacteriaceae</taxon>
        <taxon>Jejuia</taxon>
    </lineage>
</organism>
<dbReference type="AlphaFoldDB" id="A0A090VPD7"/>
<keyword evidence="1" id="KW-0378">Hydrolase</keyword>
<dbReference type="EMBL" id="BBNR01000001">
    <property type="protein sequence ID" value="GAL65199.1"/>
    <property type="molecule type" value="Genomic_DNA"/>
</dbReference>
<sequence length="55" mass="6265">MGDFAPTEQDIAVKNELTQKINKELSTFNALLSNEIKAFNQAFNAKNLNYLFIDK</sequence>
<accession>A0A090VPD7</accession>